<feature type="domain" description="HTH-like" evidence="1">
    <location>
        <begin position="19"/>
        <end position="71"/>
    </location>
</feature>
<sequence>MKSWKLKKIEKQKYIKHEEVIHQGFVNNKMRYGRRRLSKYLFLTYNIKVNPRTLGNYMKRLNLFTFVRRKKRQKEHKNTNVKFANLVQRDYNSKNNTIYEADILIYQHQKILIKIIFIYQL</sequence>
<evidence type="ECO:0000259" key="1">
    <source>
        <dbReference type="Pfam" id="PF13276"/>
    </source>
</evidence>
<dbReference type="InterPro" id="IPR025948">
    <property type="entry name" value="HTH-like_dom"/>
</dbReference>
<organism evidence="2 3">
    <name type="scientific">Mycoplasmopsis cynos</name>
    <dbReference type="NCBI Taxonomy" id="171284"/>
    <lineage>
        <taxon>Bacteria</taxon>
        <taxon>Bacillati</taxon>
        <taxon>Mycoplasmatota</taxon>
        <taxon>Mycoplasmoidales</taxon>
        <taxon>Metamycoplasmataceae</taxon>
        <taxon>Mycoplasmopsis</taxon>
    </lineage>
</organism>
<accession>A0ABD8AJ75</accession>
<dbReference type="Pfam" id="PF13276">
    <property type="entry name" value="HTH_21"/>
    <property type="match status" value="1"/>
</dbReference>
<dbReference type="RefSeq" id="WP_322936161.1">
    <property type="nucleotide sequence ID" value="NZ_CP141046.1"/>
</dbReference>
<proteinExistence type="predicted"/>
<name>A0ABD8AJ75_9BACT</name>
<protein>
    <submittedName>
        <fullName evidence="2">Transposase</fullName>
    </submittedName>
</protein>
<dbReference type="EMBL" id="CP141046">
    <property type="protein sequence ID" value="WQQ20036.1"/>
    <property type="molecule type" value="Genomic_DNA"/>
</dbReference>
<gene>
    <name evidence="2" type="ORF">RRG46_00565</name>
</gene>
<evidence type="ECO:0000313" key="2">
    <source>
        <dbReference type="EMBL" id="WQQ20036.1"/>
    </source>
</evidence>
<reference evidence="2 3" key="1">
    <citation type="submission" date="2023-12" db="EMBL/GenBank/DDBJ databases">
        <title>Hybrid Genome Assemblies of Mycoplasma cynos and Mycoplasma felis isolated from Dogs and Cats with Infectious Respiratory Disease.</title>
        <authorList>
            <person name="Framst I."/>
            <person name="Cai H."/>
            <person name="Ramesh P."/>
            <person name="Maboni G."/>
        </authorList>
    </citation>
    <scope>NUCLEOTIDE SEQUENCE [LARGE SCALE GENOMIC DNA]</scope>
    <source>
        <strain evidence="2 3">30510</strain>
    </source>
</reference>
<dbReference type="AlphaFoldDB" id="A0ABD8AJ75"/>
<dbReference type="Proteomes" id="UP001327314">
    <property type="component" value="Chromosome"/>
</dbReference>
<evidence type="ECO:0000313" key="3">
    <source>
        <dbReference type="Proteomes" id="UP001327314"/>
    </source>
</evidence>